<dbReference type="InterPro" id="IPR014039">
    <property type="entry name" value="Transl_elong_EFTs/EF1B_dimer"/>
</dbReference>
<keyword evidence="4" id="KW-0496">Mitochondrion</keyword>
<dbReference type="InterPro" id="IPR001816">
    <property type="entry name" value="Transl_elong_EFTs/EF1B"/>
</dbReference>
<evidence type="ECO:0000256" key="4">
    <source>
        <dbReference type="HAMAP-Rule" id="MF_03135"/>
    </source>
</evidence>
<feature type="compositionally biased region" description="Basic and acidic residues" evidence="6">
    <location>
        <begin position="259"/>
        <end position="279"/>
    </location>
</feature>
<dbReference type="PROSITE" id="PS01127">
    <property type="entry name" value="EF_TS_2"/>
    <property type="match status" value="1"/>
</dbReference>
<evidence type="ECO:0000259" key="7">
    <source>
        <dbReference type="Pfam" id="PF00889"/>
    </source>
</evidence>
<dbReference type="InterPro" id="IPR018101">
    <property type="entry name" value="Transl_elong_Ts_CS"/>
</dbReference>
<dbReference type="GeneID" id="101853540"/>
<feature type="domain" description="Translation elongation factor EFTs/EF1B dimerisation" evidence="7">
    <location>
        <begin position="101"/>
        <end position="334"/>
    </location>
</feature>
<evidence type="ECO:0000256" key="2">
    <source>
        <dbReference type="ARBA" id="ARBA00022768"/>
    </source>
</evidence>
<dbReference type="PANTHER" id="PTHR11741">
    <property type="entry name" value="ELONGATION FACTOR TS"/>
    <property type="match status" value="1"/>
</dbReference>
<proteinExistence type="inferred from homology"/>
<dbReference type="HAMAP" id="MF_00050">
    <property type="entry name" value="EF_Ts"/>
    <property type="match status" value="1"/>
</dbReference>
<organism evidence="8 9">
    <name type="scientific">Aplysia californica</name>
    <name type="common">California sea hare</name>
    <dbReference type="NCBI Taxonomy" id="6500"/>
    <lineage>
        <taxon>Eukaryota</taxon>
        <taxon>Metazoa</taxon>
        <taxon>Spiralia</taxon>
        <taxon>Lophotrochozoa</taxon>
        <taxon>Mollusca</taxon>
        <taxon>Gastropoda</taxon>
        <taxon>Heterobranchia</taxon>
        <taxon>Euthyneura</taxon>
        <taxon>Tectipleura</taxon>
        <taxon>Aplysiida</taxon>
        <taxon>Aplysioidea</taxon>
        <taxon>Aplysiidae</taxon>
        <taxon>Aplysia</taxon>
    </lineage>
</organism>
<dbReference type="Gene3D" id="1.10.8.10">
    <property type="entry name" value="DNA helicase RuvA subunit, C-terminal domain"/>
    <property type="match status" value="1"/>
</dbReference>
<comment type="function">
    <text evidence="4 5">Associates with the EF-Tu.GDP complex and induces the exchange of GDP to GTP. It remains bound to the aminoacyl-tRNA.EF-Tu.GTP complex up to the GTP hydrolysis stage on the ribosome.</text>
</comment>
<keyword evidence="3 4" id="KW-0648">Protein biosynthesis</keyword>
<dbReference type="NCBIfam" id="TIGR00116">
    <property type="entry name" value="tsf"/>
    <property type="match status" value="1"/>
</dbReference>
<dbReference type="GO" id="GO:0003746">
    <property type="term" value="F:translation elongation factor activity"/>
    <property type="evidence" value="ECO:0007669"/>
    <property type="project" value="UniProtKB-KW"/>
</dbReference>
<accession>A0ABM0JJG5</accession>
<dbReference type="SUPFAM" id="SSF54713">
    <property type="entry name" value="Elongation factor Ts (EF-Ts), dimerisation domain"/>
    <property type="match status" value="1"/>
</dbReference>
<evidence type="ECO:0000313" key="9">
    <source>
        <dbReference type="RefSeq" id="XP_005095058.1"/>
    </source>
</evidence>
<evidence type="ECO:0000256" key="3">
    <source>
        <dbReference type="ARBA" id="ARBA00022917"/>
    </source>
</evidence>
<dbReference type="CDD" id="cd14275">
    <property type="entry name" value="UBA_EF-Ts"/>
    <property type="match status" value="1"/>
</dbReference>
<keyword evidence="8" id="KW-1185">Reference proteome</keyword>
<protein>
    <recommendedName>
        <fullName evidence="4">Elongation factor Ts, mitochondrial</fullName>
        <shortName evidence="4">EF-Ts</shortName>
        <shortName evidence="4">EF-TsMt</shortName>
    </recommendedName>
</protein>
<evidence type="ECO:0000256" key="1">
    <source>
        <dbReference type="ARBA" id="ARBA00005532"/>
    </source>
</evidence>
<dbReference type="InterPro" id="IPR036402">
    <property type="entry name" value="EF-Ts_dimer_sf"/>
</dbReference>
<dbReference type="Pfam" id="PF25025">
    <property type="entry name" value="EF-Ts_N"/>
    <property type="match status" value="1"/>
</dbReference>
<keyword evidence="2 4" id="KW-0251">Elongation factor</keyword>
<dbReference type="RefSeq" id="XP_005095058.1">
    <property type="nucleotide sequence ID" value="XM_005095001.2"/>
</dbReference>
<reference evidence="9" key="1">
    <citation type="submission" date="2025-08" db="UniProtKB">
        <authorList>
            <consortium name="RefSeq"/>
        </authorList>
    </citation>
    <scope>IDENTIFICATION</scope>
</reference>
<dbReference type="PANTHER" id="PTHR11741:SF0">
    <property type="entry name" value="ELONGATION FACTOR TS, MITOCHONDRIAL"/>
    <property type="match status" value="1"/>
</dbReference>
<evidence type="ECO:0000256" key="5">
    <source>
        <dbReference type="RuleBase" id="RU000642"/>
    </source>
</evidence>
<comment type="subcellular location">
    <subcellularLocation>
        <location evidence="4">Mitochondrion</location>
    </subcellularLocation>
</comment>
<evidence type="ECO:0000256" key="6">
    <source>
        <dbReference type="SAM" id="MobiDB-lite"/>
    </source>
</evidence>
<sequence>MRGLLRPRLWHILQPSLRNFNSTSSCWGVDKSMLSKLRKQTGIPFINCKKALEKFDNDFDEAKKWLLEEAQKAGWARATKLQSRPMSQGLVAVVGDSTQVTMLEVNCETDFVAKNEKFLAMVSKLAQECKSHFEKQSNKTVFVNKEELGQIASSEQGTLADIVALNVGNLGENMALRRGAFLRADKDSVLSFYVHPSAPLKNPKSVLLGKYGAVVEMVQKQSEGKPVMTFSELGSHLCQHIVGMNPKTVGEYSPSTDVEAGRSAKVDGGERDEGAKSIEGENAEDEGSSRPAEEDEEDELLNQEFLLDSSMSVGELVCLNGVDVRGFIRYACGEELEAEKES</sequence>
<dbReference type="Proteomes" id="UP000694888">
    <property type="component" value="Unplaced"/>
</dbReference>
<dbReference type="Pfam" id="PF00889">
    <property type="entry name" value="EF_TS"/>
    <property type="match status" value="1"/>
</dbReference>
<dbReference type="Gene3D" id="3.30.479.20">
    <property type="entry name" value="Elongation factor Ts, dimerisation domain"/>
    <property type="match status" value="2"/>
</dbReference>
<name>A0ABM0JJG5_APLCA</name>
<gene>
    <name evidence="9" type="primary">LOC101853540</name>
</gene>
<dbReference type="InterPro" id="IPR009060">
    <property type="entry name" value="UBA-like_sf"/>
</dbReference>
<feature type="region of interest" description="Disordered" evidence="6">
    <location>
        <begin position="248"/>
        <end position="301"/>
    </location>
</feature>
<dbReference type="SUPFAM" id="SSF46934">
    <property type="entry name" value="UBA-like"/>
    <property type="match status" value="1"/>
</dbReference>
<evidence type="ECO:0000313" key="8">
    <source>
        <dbReference type="Proteomes" id="UP000694888"/>
    </source>
</evidence>
<comment type="similarity">
    <text evidence="1 4 5">Belongs to the EF-Ts family.</text>
</comment>